<comment type="caution">
    <text evidence="2">The sequence shown here is derived from an EMBL/GenBank/DDBJ whole genome shotgun (WGS) entry which is preliminary data.</text>
</comment>
<sequence>MKKSSYWIIVLALSFLLVLVSTEYVNAQRYVEDDLESLEESTFEYVSKLNSEKFSALEGSPELGIALTTDVEPAGNRLDYHIDNEFRNFDFQNRTNPNNILVIFTLAKGDLTIAHSEEIQSFVAPLNEDIEMKKRIWRLIQEEKYDEAVIDISNYIYTNVEQAVNEKGWAKIYEDSALARQEEQRLREKKRNTYIFIAVSIGVFSIAVSFFYRQFISNKAKRHFYSHKILPKKLERDESFCQKEFDHWLKNRQKIYLFYKTEYEATRAMKHYFIHEFLPVKLAQFKAIKEEHKHLLMRSLNNQAISAYFIEHYFSEDKFSFISFTEILVEANDVSKAYCENLLSKLSTEISDFSLEEELLEDKWPMIPEYKQELYKITKEKIFCNHTNAEYLERYLLDGLSYEQMLDDLSNDIGAVIMDSLKTALFTVDLNEVYKLELLYKEIIENDFSDEDLAEVMQALKVGYRGNKTTILKLKSVAKTAIIERQDIIKDRNRGEKTILRVDFREREVKTLFRPKSK</sequence>
<dbReference type="OrthoDB" id="2194668at2"/>
<evidence type="ECO:0000256" key="1">
    <source>
        <dbReference type="SAM" id="Phobius"/>
    </source>
</evidence>
<keyword evidence="3" id="KW-1185">Reference proteome</keyword>
<dbReference type="Proteomes" id="UP000095094">
    <property type="component" value="Unassembled WGS sequence"/>
</dbReference>
<keyword evidence="1" id="KW-1133">Transmembrane helix</keyword>
<evidence type="ECO:0000313" key="3">
    <source>
        <dbReference type="Proteomes" id="UP000095094"/>
    </source>
</evidence>
<gene>
    <name evidence="2" type="ORF">BCR25_06750</name>
</gene>
<dbReference type="AlphaFoldDB" id="A0A1E5GHS7"/>
<feature type="transmembrane region" description="Helical" evidence="1">
    <location>
        <begin position="194"/>
        <end position="212"/>
    </location>
</feature>
<dbReference type="EMBL" id="MIJY01000034">
    <property type="protein sequence ID" value="OEG12239.1"/>
    <property type="molecule type" value="Genomic_DNA"/>
</dbReference>
<proteinExistence type="predicted"/>
<organism evidence="2 3">
    <name type="scientific">Enterococcus termitis</name>
    <dbReference type="NCBI Taxonomy" id="332950"/>
    <lineage>
        <taxon>Bacteria</taxon>
        <taxon>Bacillati</taxon>
        <taxon>Bacillota</taxon>
        <taxon>Bacilli</taxon>
        <taxon>Lactobacillales</taxon>
        <taxon>Enterococcaceae</taxon>
        <taxon>Enterococcus</taxon>
    </lineage>
</organism>
<name>A0A1E5GHS7_9ENTE</name>
<keyword evidence="1" id="KW-0472">Membrane</keyword>
<protein>
    <submittedName>
        <fullName evidence="2">Uncharacterized protein</fullName>
    </submittedName>
</protein>
<accession>A0A1E5GHS7</accession>
<evidence type="ECO:0000313" key="2">
    <source>
        <dbReference type="EMBL" id="OEG12239.1"/>
    </source>
</evidence>
<keyword evidence="1" id="KW-0812">Transmembrane</keyword>
<dbReference type="RefSeq" id="WP_069663944.1">
    <property type="nucleotide sequence ID" value="NZ_JXLF01000004.1"/>
</dbReference>
<reference evidence="3" key="1">
    <citation type="submission" date="2016-09" db="EMBL/GenBank/DDBJ databases">
        <authorList>
            <person name="Gulvik C.A."/>
        </authorList>
    </citation>
    <scope>NUCLEOTIDE SEQUENCE [LARGE SCALE GENOMIC DNA]</scope>
    <source>
        <strain evidence="3">LMG 8895</strain>
    </source>
</reference>